<sequence>MSYTKKESASHKNSGQNHERTRITVENCKKYKVTTNSKHSYPVHDNVLEHQFKVEKPNQVWVADITYISIKEGWLYVASLMDLYSRKMVSWHADCTMTKELVLKALQQA</sequence>
<dbReference type="EMBL" id="NULI01000097">
    <property type="protein sequence ID" value="PGS78011.1"/>
    <property type="molecule type" value="Genomic_DNA"/>
</dbReference>
<name>A0A9X7CM63_BACCE</name>
<dbReference type="Proteomes" id="UP000224203">
    <property type="component" value="Unassembled WGS sequence"/>
</dbReference>
<comment type="caution">
    <text evidence="4">The sequence shown here is derived from an EMBL/GenBank/DDBJ whole genome shotgun (WGS) entry which is preliminary data.</text>
</comment>
<protein>
    <recommendedName>
        <fullName evidence="3">Integrase catalytic domain-containing protein</fullName>
    </recommendedName>
</protein>
<evidence type="ECO:0000256" key="2">
    <source>
        <dbReference type="SAM" id="MobiDB-lite"/>
    </source>
</evidence>
<feature type="region of interest" description="Disordered" evidence="2">
    <location>
        <begin position="1"/>
        <end position="20"/>
    </location>
</feature>
<dbReference type="InterPro" id="IPR001584">
    <property type="entry name" value="Integrase_cat-core"/>
</dbReference>
<dbReference type="GO" id="GO:0003676">
    <property type="term" value="F:nucleic acid binding"/>
    <property type="evidence" value="ECO:0007669"/>
    <property type="project" value="InterPro"/>
</dbReference>
<comment type="function">
    <text evidence="1">Involved in the transposition of the insertion sequence.</text>
</comment>
<evidence type="ECO:0000313" key="4">
    <source>
        <dbReference type="EMBL" id="PGS78011.1"/>
    </source>
</evidence>
<reference evidence="4 5" key="1">
    <citation type="submission" date="2017-09" db="EMBL/GenBank/DDBJ databases">
        <title>Large-scale bioinformatics analysis of Bacillus genomes uncovers conserved roles of natural products in bacterial physiology.</title>
        <authorList>
            <consortium name="Agbiome Team Llc"/>
            <person name="Bleich R.M."/>
            <person name="Grubbs K.J."/>
            <person name="Santa Maria K.C."/>
            <person name="Allen S.E."/>
            <person name="Farag S."/>
            <person name="Shank E.A."/>
            <person name="Bowers A."/>
        </authorList>
    </citation>
    <scope>NUCLEOTIDE SEQUENCE [LARGE SCALE GENOMIC DNA]</scope>
    <source>
        <strain evidence="4 5">AFS041711</strain>
    </source>
</reference>
<feature type="domain" description="Integrase catalytic" evidence="3">
    <location>
        <begin position="53"/>
        <end position="109"/>
    </location>
</feature>
<dbReference type="InterPro" id="IPR050900">
    <property type="entry name" value="Transposase_IS3/IS150/IS904"/>
</dbReference>
<dbReference type="InterPro" id="IPR012337">
    <property type="entry name" value="RNaseH-like_sf"/>
</dbReference>
<dbReference type="SUPFAM" id="SSF53098">
    <property type="entry name" value="Ribonuclease H-like"/>
    <property type="match status" value="1"/>
</dbReference>
<dbReference type="Pfam" id="PF00665">
    <property type="entry name" value="rve"/>
    <property type="match status" value="1"/>
</dbReference>
<evidence type="ECO:0000256" key="1">
    <source>
        <dbReference type="ARBA" id="ARBA00002286"/>
    </source>
</evidence>
<evidence type="ECO:0000313" key="5">
    <source>
        <dbReference type="Proteomes" id="UP000224203"/>
    </source>
</evidence>
<gene>
    <name evidence="4" type="ORF">COC69_17180</name>
</gene>
<dbReference type="AlphaFoldDB" id="A0A9X7CM63"/>
<dbReference type="PANTHER" id="PTHR46889">
    <property type="entry name" value="TRANSPOSASE INSF FOR INSERTION SEQUENCE IS3B-RELATED"/>
    <property type="match status" value="1"/>
</dbReference>
<organism evidence="4 5">
    <name type="scientific">Bacillus cereus</name>
    <dbReference type="NCBI Taxonomy" id="1396"/>
    <lineage>
        <taxon>Bacteria</taxon>
        <taxon>Bacillati</taxon>
        <taxon>Bacillota</taxon>
        <taxon>Bacilli</taxon>
        <taxon>Bacillales</taxon>
        <taxon>Bacillaceae</taxon>
        <taxon>Bacillus</taxon>
        <taxon>Bacillus cereus group</taxon>
    </lineage>
</organism>
<dbReference type="InterPro" id="IPR036397">
    <property type="entry name" value="RNaseH_sf"/>
</dbReference>
<accession>A0A9X7CM63</accession>
<feature type="compositionally biased region" description="Basic and acidic residues" evidence="2">
    <location>
        <begin position="1"/>
        <end position="10"/>
    </location>
</feature>
<dbReference type="Gene3D" id="3.30.420.10">
    <property type="entry name" value="Ribonuclease H-like superfamily/Ribonuclease H"/>
    <property type="match status" value="1"/>
</dbReference>
<proteinExistence type="predicted"/>
<evidence type="ECO:0000259" key="3">
    <source>
        <dbReference type="PROSITE" id="PS50994"/>
    </source>
</evidence>
<dbReference type="PROSITE" id="PS50994">
    <property type="entry name" value="INTEGRASE"/>
    <property type="match status" value="1"/>
</dbReference>
<dbReference type="PANTHER" id="PTHR46889:SF4">
    <property type="entry name" value="TRANSPOSASE INSO FOR INSERTION SEQUENCE ELEMENT IS911B-RELATED"/>
    <property type="match status" value="1"/>
</dbReference>
<dbReference type="GO" id="GO:0015074">
    <property type="term" value="P:DNA integration"/>
    <property type="evidence" value="ECO:0007669"/>
    <property type="project" value="InterPro"/>
</dbReference>